<dbReference type="Proteomes" id="UP000275076">
    <property type="component" value="Unassembled WGS sequence"/>
</dbReference>
<organism evidence="3 4">
    <name type="scientific">Salibacterium salarium</name>
    <dbReference type="NCBI Taxonomy" id="284579"/>
    <lineage>
        <taxon>Bacteria</taxon>
        <taxon>Bacillati</taxon>
        <taxon>Bacillota</taxon>
        <taxon>Bacilli</taxon>
        <taxon>Bacillales</taxon>
        <taxon>Bacillaceae</taxon>
    </lineage>
</organism>
<evidence type="ECO:0000256" key="1">
    <source>
        <dbReference type="ARBA" id="ARBA00022729"/>
    </source>
</evidence>
<evidence type="ECO:0000313" key="4">
    <source>
        <dbReference type="Proteomes" id="UP000275076"/>
    </source>
</evidence>
<keyword evidence="1" id="KW-0732">Signal</keyword>
<dbReference type="EMBL" id="RBVX01000031">
    <property type="protein sequence ID" value="RSL30875.1"/>
    <property type="molecule type" value="Genomic_DNA"/>
</dbReference>
<proteinExistence type="predicted"/>
<sequence length="207" mass="23802">MTRGQMAAVLNRAFEFGDNENKSEYFYDIDQDYALYNDVQMIAQMGITTGYSDGSYKPNNDVTRAQFAVFLARALDQDQFVNPNHTTYTNNRFGFEVTYPDNWEDGEEAENGDGKTLLDDNNSTIRAYGTHYEENQAPDVDDYEEVTLDNGKTAYYHTTQSDNKIAFDLYRVTDETEYHVNGEVTKAFYSENANDIRDTIYSLVTRN</sequence>
<accession>A0A428MXL6</accession>
<evidence type="ECO:0000313" key="3">
    <source>
        <dbReference type="EMBL" id="RSL30875.1"/>
    </source>
</evidence>
<dbReference type="Pfam" id="PF00395">
    <property type="entry name" value="SLH"/>
    <property type="match status" value="1"/>
</dbReference>
<keyword evidence="4" id="KW-1185">Reference proteome</keyword>
<dbReference type="AlphaFoldDB" id="A0A428MXL6"/>
<protein>
    <submittedName>
        <fullName evidence="3">S-layer homology domain-containing protein</fullName>
    </submittedName>
</protein>
<evidence type="ECO:0000259" key="2">
    <source>
        <dbReference type="PROSITE" id="PS51272"/>
    </source>
</evidence>
<comment type="caution">
    <text evidence="3">The sequence shown here is derived from an EMBL/GenBank/DDBJ whole genome shotgun (WGS) entry which is preliminary data.</text>
</comment>
<dbReference type="PROSITE" id="PS51272">
    <property type="entry name" value="SLH"/>
    <property type="match status" value="1"/>
</dbReference>
<feature type="domain" description="SLH" evidence="2">
    <location>
        <begin position="22"/>
        <end position="85"/>
    </location>
</feature>
<dbReference type="InterPro" id="IPR001119">
    <property type="entry name" value="SLH_dom"/>
</dbReference>
<gene>
    <name evidence="3" type="ORF">D7Z54_24095</name>
</gene>
<reference evidence="3 4" key="1">
    <citation type="submission" date="2018-10" db="EMBL/GenBank/DDBJ databases">
        <title>Draft genome sequence of Bacillus salarius IM0101, isolated from a hypersaline soil in Inner Mongolia, China.</title>
        <authorList>
            <person name="Yamprayoonswat W."/>
            <person name="Boonvisut S."/>
            <person name="Jumpathong W."/>
            <person name="Sittihan S."/>
            <person name="Ruangsuj P."/>
            <person name="Wanthongcharoen S."/>
            <person name="Thongpramul N."/>
            <person name="Pimmason S."/>
            <person name="Yu B."/>
            <person name="Yasawong M."/>
        </authorList>
    </citation>
    <scope>NUCLEOTIDE SEQUENCE [LARGE SCALE GENOMIC DNA]</scope>
    <source>
        <strain evidence="3 4">IM0101</strain>
    </source>
</reference>
<name>A0A428MXL6_9BACI</name>